<evidence type="ECO:0000256" key="10">
    <source>
        <dbReference type="ARBA" id="ARBA00022723"/>
    </source>
</evidence>
<comment type="caution">
    <text evidence="16">The sequence shown here is derived from an EMBL/GenBank/DDBJ whole genome shotgun (WGS) entry which is preliminary data.</text>
</comment>
<dbReference type="InterPro" id="IPR018136">
    <property type="entry name" value="Aconitase_4Fe-4S_BS"/>
</dbReference>
<dbReference type="EC" id="4.2.1.33" evidence="6"/>
<dbReference type="InterPro" id="IPR015931">
    <property type="entry name" value="Acnase/IPM_dHydase_lsu_aba_1/3"/>
</dbReference>
<evidence type="ECO:0000256" key="11">
    <source>
        <dbReference type="ARBA" id="ARBA00023004"/>
    </source>
</evidence>
<feature type="domain" description="Aconitase/3-isopropylmalate dehydratase large subunit alpha/beta/alpha" evidence="15">
    <location>
        <begin position="12"/>
        <end position="450"/>
    </location>
</feature>
<evidence type="ECO:0000256" key="8">
    <source>
        <dbReference type="ARBA" id="ARBA00022485"/>
    </source>
</evidence>
<comment type="pathway">
    <text evidence="4">Amino-acid biosynthesis; L-leucine biosynthesis; L-leucine from 3-methyl-2-oxobutanoate: step 2/4.</text>
</comment>
<gene>
    <name evidence="16" type="primary">leuC_1</name>
    <name evidence="16" type="ORF">GCM10009681_43830</name>
</gene>
<keyword evidence="17" id="KW-1185">Reference proteome</keyword>
<comment type="catalytic activity">
    <reaction evidence="1">
        <text>(2R,3S)-3-isopropylmalate = (2S)-2-isopropylmalate</text>
        <dbReference type="Rhea" id="RHEA:32287"/>
        <dbReference type="ChEBI" id="CHEBI:1178"/>
        <dbReference type="ChEBI" id="CHEBI:35121"/>
        <dbReference type="EC" id="4.2.1.33"/>
    </reaction>
</comment>
<sequence length="460" mass="48268">MSSTTYTDAVVDRATRHRDGPRLLLSVDLHVLHEVSSPQAFTMLADRALPVRDPSRSVGIPDHVVSTVPRRTGSDDPRAQRMLDVFSTNLARTGIEEIPLDSADHGIVHVSVSESGRVLPGQVVVCGDSHTTTLGALGALAWGIGTSEVAHVLATQAVWTPVQPVVGLRVTGTPGPGAGAKDVVLRVCGELSPRWGVGRRIEWSGPYIDGTSMAERFTLCNMAAELGARSALIPPDETTWEYLAQRLTPERLAGARAATEELTRAVTAAPVAATVDVDGLAPQVSWGTNLSHVADVDGRVPTSVPDDQRRAFEAALAYAGLAPGQELSSVEVQHAFVGSCTNGRIEDLRAAAAVVAGHRVAPSVRAVVVPGSRRVAQQAQEEGIRDVLVGAGFLWREPGCSSCVAINGDTIPRGERCVSSSNRNFEGRQGAGAITHLASPATVAASAITGRLAHPGEVTR</sequence>
<comment type="function">
    <text evidence="3">Catalyzes the isomerization between 2-isopropylmalate and 3-isopropylmalate, via the formation of 2-isopropylmaleate.</text>
</comment>
<keyword evidence="10" id="KW-0479">Metal-binding</keyword>
<dbReference type="InterPro" id="IPR050067">
    <property type="entry name" value="IPM_dehydratase_rel_enz"/>
</dbReference>
<dbReference type="SUPFAM" id="SSF53732">
    <property type="entry name" value="Aconitase iron-sulfur domain"/>
    <property type="match status" value="1"/>
</dbReference>
<dbReference type="PROSITE" id="PS00450">
    <property type="entry name" value="ACONITASE_1"/>
    <property type="match status" value="1"/>
</dbReference>
<evidence type="ECO:0000256" key="4">
    <source>
        <dbReference type="ARBA" id="ARBA00004729"/>
    </source>
</evidence>
<dbReference type="PRINTS" id="PR00415">
    <property type="entry name" value="ACONITASE"/>
</dbReference>
<dbReference type="EMBL" id="BAAALS010000024">
    <property type="protein sequence ID" value="GAA1767975.1"/>
    <property type="molecule type" value="Genomic_DNA"/>
</dbReference>
<evidence type="ECO:0000256" key="2">
    <source>
        <dbReference type="ARBA" id="ARBA00001966"/>
    </source>
</evidence>
<evidence type="ECO:0000256" key="1">
    <source>
        <dbReference type="ARBA" id="ARBA00000491"/>
    </source>
</evidence>
<evidence type="ECO:0000256" key="12">
    <source>
        <dbReference type="ARBA" id="ARBA00023014"/>
    </source>
</evidence>
<evidence type="ECO:0000313" key="17">
    <source>
        <dbReference type="Proteomes" id="UP001500655"/>
    </source>
</evidence>
<name>A0ABN2KXK9_9ACTN</name>
<keyword evidence="11" id="KW-0408">Iron</keyword>
<dbReference type="InterPro" id="IPR001030">
    <property type="entry name" value="Acoase/IPM_deHydtase_lsu_aba"/>
</dbReference>
<dbReference type="PANTHER" id="PTHR43822">
    <property type="entry name" value="HOMOACONITASE, MITOCHONDRIAL-RELATED"/>
    <property type="match status" value="1"/>
</dbReference>
<evidence type="ECO:0000256" key="6">
    <source>
        <dbReference type="ARBA" id="ARBA00011998"/>
    </source>
</evidence>
<keyword evidence="7" id="KW-0432">Leucine biosynthesis</keyword>
<dbReference type="RefSeq" id="WP_344085123.1">
    <property type="nucleotide sequence ID" value="NZ_BAAALS010000024.1"/>
</dbReference>
<evidence type="ECO:0000256" key="9">
    <source>
        <dbReference type="ARBA" id="ARBA00022605"/>
    </source>
</evidence>
<keyword evidence="8" id="KW-0004">4Fe-4S</keyword>
<evidence type="ECO:0000256" key="13">
    <source>
        <dbReference type="ARBA" id="ARBA00023239"/>
    </source>
</evidence>
<comment type="similarity">
    <text evidence="5">Belongs to the aconitase/IPM isomerase family.</text>
</comment>
<protein>
    <recommendedName>
        <fullName evidence="6">3-isopropylmalate dehydratase</fullName>
        <ecNumber evidence="6">4.2.1.33</ecNumber>
    </recommendedName>
</protein>
<keyword evidence="13" id="KW-0456">Lyase</keyword>
<accession>A0ABN2KXK9</accession>
<evidence type="ECO:0000256" key="5">
    <source>
        <dbReference type="ARBA" id="ARBA00007185"/>
    </source>
</evidence>
<evidence type="ECO:0000313" key="16">
    <source>
        <dbReference type="EMBL" id="GAA1767975.1"/>
    </source>
</evidence>
<evidence type="ECO:0000256" key="3">
    <source>
        <dbReference type="ARBA" id="ARBA00002695"/>
    </source>
</evidence>
<evidence type="ECO:0000259" key="15">
    <source>
        <dbReference type="Pfam" id="PF00330"/>
    </source>
</evidence>
<evidence type="ECO:0000256" key="7">
    <source>
        <dbReference type="ARBA" id="ARBA00022430"/>
    </source>
</evidence>
<organism evidence="16 17">
    <name type="scientific">Luedemannella helvata</name>
    <dbReference type="NCBI Taxonomy" id="349315"/>
    <lineage>
        <taxon>Bacteria</taxon>
        <taxon>Bacillati</taxon>
        <taxon>Actinomycetota</taxon>
        <taxon>Actinomycetes</taxon>
        <taxon>Micromonosporales</taxon>
        <taxon>Micromonosporaceae</taxon>
        <taxon>Luedemannella</taxon>
    </lineage>
</organism>
<dbReference type="Pfam" id="PF00330">
    <property type="entry name" value="Aconitase"/>
    <property type="match status" value="1"/>
</dbReference>
<keyword evidence="9" id="KW-0028">Amino-acid biosynthesis</keyword>
<dbReference type="Gene3D" id="3.30.499.10">
    <property type="entry name" value="Aconitase, domain 3"/>
    <property type="match status" value="2"/>
</dbReference>
<keyword evidence="14" id="KW-0100">Branched-chain amino acid biosynthesis</keyword>
<dbReference type="Proteomes" id="UP001500655">
    <property type="component" value="Unassembled WGS sequence"/>
</dbReference>
<dbReference type="InterPro" id="IPR036008">
    <property type="entry name" value="Aconitase_4Fe-4S_dom"/>
</dbReference>
<evidence type="ECO:0000256" key="14">
    <source>
        <dbReference type="ARBA" id="ARBA00023304"/>
    </source>
</evidence>
<comment type="cofactor">
    <cofactor evidence="2">
        <name>[4Fe-4S] cluster</name>
        <dbReference type="ChEBI" id="CHEBI:49883"/>
    </cofactor>
</comment>
<dbReference type="PANTHER" id="PTHR43822:SF9">
    <property type="entry name" value="3-ISOPROPYLMALATE DEHYDRATASE"/>
    <property type="match status" value="1"/>
</dbReference>
<proteinExistence type="inferred from homology"/>
<keyword evidence="12" id="KW-0411">Iron-sulfur</keyword>
<reference evidence="16 17" key="1">
    <citation type="journal article" date="2019" name="Int. J. Syst. Evol. Microbiol.">
        <title>The Global Catalogue of Microorganisms (GCM) 10K type strain sequencing project: providing services to taxonomists for standard genome sequencing and annotation.</title>
        <authorList>
            <consortium name="The Broad Institute Genomics Platform"/>
            <consortium name="The Broad Institute Genome Sequencing Center for Infectious Disease"/>
            <person name="Wu L."/>
            <person name="Ma J."/>
        </authorList>
    </citation>
    <scope>NUCLEOTIDE SEQUENCE [LARGE SCALE GENOMIC DNA]</scope>
    <source>
        <strain evidence="16 17">JCM 13249</strain>
    </source>
</reference>